<proteinExistence type="predicted"/>
<feature type="region of interest" description="Disordered" evidence="1">
    <location>
        <begin position="55"/>
        <end position="102"/>
    </location>
</feature>
<protein>
    <submittedName>
        <fullName evidence="2">Uncharacterized protein</fullName>
    </submittedName>
</protein>
<sequence>MQTTSSKDLPPLCPSLCLHLFHISCWMTSTLQVYFSSGQCWLSLPHFSTATNSNRPVAVPSKYKQRPLSSVLPDRRDDAHTGQRAESDSMMGYNLLLPNNDS</sequence>
<dbReference type="Proteomes" id="UP000314294">
    <property type="component" value="Unassembled WGS sequence"/>
</dbReference>
<organism evidence="2 3">
    <name type="scientific">Liparis tanakae</name>
    <name type="common">Tanaka's snailfish</name>
    <dbReference type="NCBI Taxonomy" id="230148"/>
    <lineage>
        <taxon>Eukaryota</taxon>
        <taxon>Metazoa</taxon>
        <taxon>Chordata</taxon>
        <taxon>Craniata</taxon>
        <taxon>Vertebrata</taxon>
        <taxon>Euteleostomi</taxon>
        <taxon>Actinopterygii</taxon>
        <taxon>Neopterygii</taxon>
        <taxon>Teleostei</taxon>
        <taxon>Neoteleostei</taxon>
        <taxon>Acanthomorphata</taxon>
        <taxon>Eupercaria</taxon>
        <taxon>Perciformes</taxon>
        <taxon>Cottioidei</taxon>
        <taxon>Cottales</taxon>
        <taxon>Liparidae</taxon>
        <taxon>Liparis</taxon>
    </lineage>
</organism>
<name>A0A4Z2HY26_9TELE</name>
<feature type="compositionally biased region" description="Basic and acidic residues" evidence="1">
    <location>
        <begin position="73"/>
        <end position="87"/>
    </location>
</feature>
<evidence type="ECO:0000313" key="2">
    <source>
        <dbReference type="EMBL" id="TNN69883.1"/>
    </source>
</evidence>
<keyword evidence="3" id="KW-1185">Reference proteome</keyword>
<evidence type="ECO:0000256" key="1">
    <source>
        <dbReference type="SAM" id="MobiDB-lite"/>
    </source>
</evidence>
<reference evidence="2 3" key="1">
    <citation type="submission" date="2019-03" db="EMBL/GenBank/DDBJ databases">
        <title>First draft genome of Liparis tanakae, snailfish: a comprehensive survey of snailfish specific genes.</title>
        <authorList>
            <person name="Kim W."/>
            <person name="Song I."/>
            <person name="Jeong J.-H."/>
            <person name="Kim D."/>
            <person name="Kim S."/>
            <person name="Ryu S."/>
            <person name="Song J.Y."/>
            <person name="Lee S.K."/>
        </authorList>
    </citation>
    <scope>NUCLEOTIDE SEQUENCE [LARGE SCALE GENOMIC DNA]</scope>
    <source>
        <tissue evidence="2">Muscle</tissue>
    </source>
</reference>
<evidence type="ECO:0000313" key="3">
    <source>
        <dbReference type="Proteomes" id="UP000314294"/>
    </source>
</evidence>
<dbReference type="AlphaFoldDB" id="A0A4Z2HY26"/>
<dbReference type="EMBL" id="SRLO01000170">
    <property type="protein sequence ID" value="TNN69883.1"/>
    <property type="molecule type" value="Genomic_DNA"/>
</dbReference>
<comment type="caution">
    <text evidence="2">The sequence shown here is derived from an EMBL/GenBank/DDBJ whole genome shotgun (WGS) entry which is preliminary data.</text>
</comment>
<accession>A0A4Z2HY26</accession>
<gene>
    <name evidence="2" type="ORF">EYF80_019951</name>
</gene>